<dbReference type="Pfam" id="PF08352">
    <property type="entry name" value="oligo_HPY"/>
    <property type="match status" value="1"/>
</dbReference>
<keyword evidence="8" id="KW-1185">Reference proteome</keyword>
<keyword evidence="2" id="KW-0813">Transport</keyword>
<organism evidence="7 8">
    <name type="scientific">Microbacterium candidum</name>
    <dbReference type="NCBI Taxonomy" id="3041922"/>
    <lineage>
        <taxon>Bacteria</taxon>
        <taxon>Bacillati</taxon>
        <taxon>Actinomycetota</taxon>
        <taxon>Actinomycetes</taxon>
        <taxon>Micrococcales</taxon>
        <taxon>Microbacteriaceae</taxon>
        <taxon>Microbacterium</taxon>
    </lineage>
</organism>
<dbReference type="InterPro" id="IPR027417">
    <property type="entry name" value="P-loop_NTPase"/>
</dbReference>
<dbReference type="CDD" id="cd03257">
    <property type="entry name" value="ABC_NikE_OppD_transporters"/>
    <property type="match status" value="1"/>
</dbReference>
<feature type="domain" description="ABC transporter" evidence="6">
    <location>
        <begin position="13"/>
        <end position="253"/>
    </location>
</feature>
<comment type="caution">
    <text evidence="7">The sequence shown here is derived from an EMBL/GenBank/DDBJ whole genome shotgun (WGS) entry which is preliminary data.</text>
</comment>
<evidence type="ECO:0000313" key="8">
    <source>
        <dbReference type="Proteomes" id="UP001235064"/>
    </source>
</evidence>
<feature type="region of interest" description="Disordered" evidence="5">
    <location>
        <begin position="263"/>
        <end position="289"/>
    </location>
</feature>
<evidence type="ECO:0000259" key="6">
    <source>
        <dbReference type="PROSITE" id="PS50893"/>
    </source>
</evidence>
<dbReference type="PROSITE" id="PS00211">
    <property type="entry name" value="ABC_TRANSPORTER_1"/>
    <property type="match status" value="1"/>
</dbReference>
<sequence length="289" mass="30857">MSDFASETARPVLRVDDLVVEYGGRTAFRAVDGISLEIAAGEVLALVGESGCGKSSTARAVIGMERPHSGTVLYRGMPVKPLSFHARPKELTAIQMVFQDPNSSLNPRRRVAQLIADGSRAARLRGLDTETPSHWLSAVGLSPALENRYPYQLSGGQRQRVAIARALAARPDLIVADEPISALDASAQASVAGMMRELCIASGAAMLFISHDLSVVRLMADRVAVMYRGRIVESGSTQVVWDHPVHPYTEALLAAIPHPDGEGALPAAPASEAPASWTSHIEEAHGRTR</sequence>
<comment type="similarity">
    <text evidence="1">Belongs to the ABC transporter superfamily.</text>
</comment>
<evidence type="ECO:0000256" key="3">
    <source>
        <dbReference type="ARBA" id="ARBA00022741"/>
    </source>
</evidence>
<accession>A0ABT7MUB7</accession>
<dbReference type="EMBL" id="JASXSZ010000001">
    <property type="protein sequence ID" value="MDL9978044.1"/>
    <property type="molecule type" value="Genomic_DNA"/>
</dbReference>
<dbReference type="InterPro" id="IPR003439">
    <property type="entry name" value="ABC_transporter-like_ATP-bd"/>
</dbReference>
<gene>
    <name evidence="7" type="ORF">QSV35_01750</name>
</gene>
<proteinExistence type="inferred from homology"/>
<dbReference type="Pfam" id="PF00005">
    <property type="entry name" value="ABC_tran"/>
    <property type="match status" value="1"/>
</dbReference>
<dbReference type="Gene3D" id="3.40.50.300">
    <property type="entry name" value="P-loop containing nucleotide triphosphate hydrolases"/>
    <property type="match status" value="1"/>
</dbReference>
<dbReference type="PANTHER" id="PTHR43776:SF7">
    <property type="entry name" value="D,D-DIPEPTIDE TRANSPORT ATP-BINDING PROTEIN DDPF-RELATED"/>
    <property type="match status" value="1"/>
</dbReference>
<dbReference type="GO" id="GO:0005524">
    <property type="term" value="F:ATP binding"/>
    <property type="evidence" value="ECO:0007669"/>
    <property type="project" value="UniProtKB-KW"/>
</dbReference>
<dbReference type="InterPro" id="IPR017871">
    <property type="entry name" value="ABC_transporter-like_CS"/>
</dbReference>
<evidence type="ECO:0000313" key="7">
    <source>
        <dbReference type="EMBL" id="MDL9978044.1"/>
    </source>
</evidence>
<evidence type="ECO:0000256" key="4">
    <source>
        <dbReference type="ARBA" id="ARBA00022840"/>
    </source>
</evidence>
<evidence type="ECO:0000256" key="2">
    <source>
        <dbReference type="ARBA" id="ARBA00022448"/>
    </source>
</evidence>
<dbReference type="PANTHER" id="PTHR43776">
    <property type="entry name" value="TRANSPORT ATP-BINDING PROTEIN"/>
    <property type="match status" value="1"/>
</dbReference>
<dbReference type="SMART" id="SM00382">
    <property type="entry name" value="AAA"/>
    <property type="match status" value="1"/>
</dbReference>
<dbReference type="InterPro" id="IPR013563">
    <property type="entry name" value="Oligopep_ABC_C"/>
</dbReference>
<name>A0ABT7MUB7_9MICO</name>
<dbReference type="InterPro" id="IPR003593">
    <property type="entry name" value="AAA+_ATPase"/>
</dbReference>
<dbReference type="RefSeq" id="WP_286286086.1">
    <property type="nucleotide sequence ID" value="NZ_JASXSZ010000001.1"/>
</dbReference>
<keyword evidence="4 7" id="KW-0067">ATP-binding</keyword>
<feature type="compositionally biased region" description="Basic and acidic residues" evidence="5">
    <location>
        <begin position="280"/>
        <end position="289"/>
    </location>
</feature>
<feature type="compositionally biased region" description="Low complexity" evidence="5">
    <location>
        <begin position="263"/>
        <end position="276"/>
    </location>
</feature>
<keyword evidence="3" id="KW-0547">Nucleotide-binding</keyword>
<dbReference type="PROSITE" id="PS50893">
    <property type="entry name" value="ABC_TRANSPORTER_2"/>
    <property type="match status" value="1"/>
</dbReference>
<dbReference type="Proteomes" id="UP001235064">
    <property type="component" value="Unassembled WGS sequence"/>
</dbReference>
<dbReference type="SUPFAM" id="SSF52540">
    <property type="entry name" value="P-loop containing nucleoside triphosphate hydrolases"/>
    <property type="match status" value="1"/>
</dbReference>
<evidence type="ECO:0000256" key="1">
    <source>
        <dbReference type="ARBA" id="ARBA00005417"/>
    </source>
</evidence>
<reference evidence="7 8" key="1">
    <citation type="submission" date="2023-06" db="EMBL/GenBank/DDBJ databases">
        <title>Microbacterium sp. nov., isolated from a waste landfill.</title>
        <authorList>
            <person name="Wen W."/>
        </authorList>
    </citation>
    <scope>NUCLEOTIDE SEQUENCE [LARGE SCALE GENOMIC DNA]</scope>
    <source>
        <strain evidence="7 8">ASV49</strain>
    </source>
</reference>
<protein>
    <submittedName>
        <fullName evidence="7">ATP-binding cassette domain-containing protein</fullName>
    </submittedName>
</protein>
<evidence type="ECO:0000256" key="5">
    <source>
        <dbReference type="SAM" id="MobiDB-lite"/>
    </source>
</evidence>
<dbReference type="InterPro" id="IPR050319">
    <property type="entry name" value="ABC_transp_ATP-bind"/>
</dbReference>